<evidence type="ECO:0000259" key="6">
    <source>
        <dbReference type="PROSITE" id="PS51722"/>
    </source>
</evidence>
<dbReference type="PRINTS" id="PR01037">
    <property type="entry name" value="TCRTETOQM"/>
</dbReference>
<gene>
    <name evidence="7" type="ORF">GND95_11380</name>
</gene>
<dbReference type="InterPro" id="IPR000640">
    <property type="entry name" value="EFG_V-like"/>
</dbReference>
<dbReference type="GO" id="GO:0032790">
    <property type="term" value="P:ribosome disassembly"/>
    <property type="evidence" value="ECO:0007669"/>
    <property type="project" value="TreeGrafter"/>
</dbReference>
<dbReference type="SUPFAM" id="SSF54980">
    <property type="entry name" value="EF-G C-terminal domain-like"/>
    <property type="match status" value="2"/>
</dbReference>
<dbReference type="InterPro" id="IPR014721">
    <property type="entry name" value="Ribsml_uS5_D2-typ_fold_subgr"/>
</dbReference>
<comment type="caution">
    <text evidence="7">The sequence shown here is derived from an EMBL/GenBank/DDBJ whole genome shotgun (WGS) entry which is preliminary data.</text>
</comment>
<evidence type="ECO:0000313" key="7">
    <source>
        <dbReference type="EMBL" id="KAE9631356.1"/>
    </source>
</evidence>
<dbReference type="Gene3D" id="3.30.230.10">
    <property type="match status" value="1"/>
</dbReference>
<evidence type="ECO:0000256" key="3">
    <source>
        <dbReference type="ARBA" id="ARBA00022917"/>
    </source>
</evidence>
<dbReference type="InterPro" id="IPR009000">
    <property type="entry name" value="Transl_B-barrel_sf"/>
</dbReference>
<dbReference type="InterPro" id="IPR027417">
    <property type="entry name" value="P-loop_NTPase"/>
</dbReference>
<dbReference type="InterPro" id="IPR020568">
    <property type="entry name" value="Ribosomal_Su5_D2-typ_SF"/>
</dbReference>
<keyword evidence="2" id="KW-0547">Nucleotide-binding</keyword>
<evidence type="ECO:0000256" key="4">
    <source>
        <dbReference type="ARBA" id="ARBA00023134"/>
    </source>
</evidence>
<dbReference type="Proteomes" id="UP000483018">
    <property type="component" value="Unassembled WGS sequence"/>
</dbReference>
<dbReference type="RefSeq" id="WP_158741283.1">
    <property type="nucleotide sequence ID" value="NZ_WSLF01000012.1"/>
</dbReference>
<name>A0A7C8LCI1_9FIRM</name>
<dbReference type="GO" id="GO:0003924">
    <property type="term" value="F:GTPase activity"/>
    <property type="evidence" value="ECO:0007669"/>
    <property type="project" value="InterPro"/>
</dbReference>
<dbReference type="SUPFAM" id="SSF50447">
    <property type="entry name" value="Translation proteins"/>
    <property type="match status" value="1"/>
</dbReference>
<dbReference type="Gene3D" id="3.30.70.240">
    <property type="match status" value="1"/>
</dbReference>
<comment type="function">
    <text evidence="1">Abolishes the inhibitory effect of tetracyclin on protein synthesis by a non-covalent modification of the ribosomes.</text>
</comment>
<proteinExistence type="predicted"/>
<keyword evidence="8" id="KW-1185">Reference proteome</keyword>
<dbReference type="CDD" id="cd10912">
    <property type="entry name" value="PIN_YacP-like"/>
    <property type="match status" value="1"/>
</dbReference>
<dbReference type="Pfam" id="PF22042">
    <property type="entry name" value="EF-G_D2"/>
    <property type="match status" value="1"/>
</dbReference>
<keyword evidence="3" id="KW-0648">Protein biosynthesis</keyword>
<dbReference type="OrthoDB" id="9804431at2"/>
<protein>
    <submittedName>
        <fullName evidence="7">GTP-binding protein</fullName>
    </submittedName>
</protein>
<dbReference type="Pfam" id="PF03764">
    <property type="entry name" value="EFG_IV"/>
    <property type="match status" value="1"/>
</dbReference>
<dbReference type="SMART" id="SM00889">
    <property type="entry name" value="EFG_IV"/>
    <property type="match status" value="1"/>
</dbReference>
<dbReference type="PANTHER" id="PTHR43261">
    <property type="entry name" value="TRANSLATION ELONGATION FACTOR G-RELATED"/>
    <property type="match status" value="1"/>
</dbReference>
<dbReference type="InterPro" id="IPR000795">
    <property type="entry name" value="T_Tr_GTP-bd_dom"/>
</dbReference>
<dbReference type="InterPro" id="IPR005517">
    <property type="entry name" value="Transl_elong_EFG/EF2_IV"/>
</dbReference>
<dbReference type="GO" id="GO:0006412">
    <property type="term" value="P:translation"/>
    <property type="evidence" value="ECO:0007669"/>
    <property type="project" value="UniProtKB-KW"/>
</dbReference>
<reference evidence="7 8" key="1">
    <citation type="submission" date="2019-12" db="EMBL/GenBank/DDBJ databases">
        <title>Defluviitalea raffinosedens, isolated from a biogas fermenter, genome sequencing and characterization.</title>
        <authorList>
            <person name="Rettenmaier R."/>
            <person name="Schneider M."/>
            <person name="Neuhaus K."/>
            <person name="Liebl W."/>
            <person name="Zverlov V."/>
        </authorList>
    </citation>
    <scope>NUCLEOTIDE SEQUENCE [LARGE SCALE GENOMIC DNA]</scope>
    <source>
        <strain evidence="7 8">249c-K6</strain>
    </source>
</reference>
<dbReference type="Gene3D" id="3.30.70.870">
    <property type="entry name" value="Elongation Factor G (Translational Gtpase), domain 3"/>
    <property type="match status" value="1"/>
</dbReference>
<accession>A0A7C8LCI1</accession>
<dbReference type="PANTHER" id="PTHR43261:SF1">
    <property type="entry name" value="RIBOSOME-RELEASING FACTOR 2, MITOCHONDRIAL"/>
    <property type="match status" value="1"/>
</dbReference>
<dbReference type="InterPro" id="IPR005225">
    <property type="entry name" value="Small_GTP-bd"/>
</dbReference>
<dbReference type="GO" id="GO:0005525">
    <property type="term" value="F:GTP binding"/>
    <property type="evidence" value="ECO:0007669"/>
    <property type="project" value="UniProtKB-KW"/>
</dbReference>
<dbReference type="EMBL" id="WSLF01000012">
    <property type="protein sequence ID" value="KAE9631356.1"/>
    <property type="molecule type" value="Genomic_DNA"/>
</dbReference>
<dbReference type="InterPro" id="IPR010298">
    <property type="entry name" value="YacP-like"/>
</dbReference>
<dbReference type="SUPFAM" id="SSF52540">
    <property type="entry name" value="P-loop containing nucleoside triphosphate hydrolases"/>
    <property type="match status" value="1"/>
</dbReference>
<dbReference type="SUPFAM" id="SSF54211">
    <property type="entry name" value="Ribosomal protein S5 domain 2-like"/>
    <property type="match status" value="1"/>
</dbReference>
<dbReference type="PRINTS" id="PR00315">
    <property type="entry name" value="ELONGATNFCT"/>
</dbReference>
<organism evidence="7 8">
    <name type="scientific">Defluviitalea raffinosedens</name>
    <dbReference type="NCBI Taxonomy" id="1450156"/>
    <lineage>
        <taxon>Bacteria</taxon>
        <taxon>Bacillati</taxon>
        <taxon>Bacillota</taxon>
        <taxon>Clostridia</taxon>
        <taxon>Lachnospirales</taxon>
        <taxon>Defluviitaleaceae</taxon>
        <taxon>Defluviitalea</taxon>
    </lineage>
</organism>
<dbReference type="SMART" id="SM00838">
    <property type="entry name" value="EFG_C"/>
    <property type="match status" value="1"/>
</dbReference>
<dbReference type="PROSITE" id="PS00301">
    <property type="entry name" value="G_TR_1"/>
    <property type="match status" value="1"/>
</dbReference>
<keyword evidence="5" id="KW-0046">Antibiotic resistance</keyword>
<dbReference type="Gene3D" id="3.40.50.300">
    <property type="entry name" value="P-loop containing nucleotide triphosphate hydrolases"/>
    <property type="match status" value="1"/>
</dbReference>
<dbReference type="Pfam" id="PF05991">
    <property type="entry name" value="NYN_YacP"/>
    <property type="match status" value="1"/>
</dbReference>
<evidence type="ECO:0000313" key="8">
    <source>
        <dbReference type="Proteomes" id="UP000483018"/>
    </source>
</evidence>
<dbReference type="InterPro" id="IPR053905">
    <property type="entry name" value="EF-G-like_DII"/>
</dbReference>
<dbReference type="InterPro" id="IPR035650">
    <property type="entry name" value="Tet_C"/>
</dbReference>
<feature type="domain" description="Tr-type G" evidence="6">
    <location>
        <begin position="2"/>
        <end position="228"/>
    </location>
</feature>
<dbReference type="CDD" id="cd03711">
    <property type="entry name" value="Tet_C"/>
    <property type="match status" value="1"/>
</dbReference>
<dbReference type="GO" id="GO:0046677">
    <property type="term" value="P:response to antibiotic"/>
    <property type="evidence" value="ECO:0007669"/>
    <property type="project" value="UniProtKB-KW"/>
</dbReference>
<evidence type="ECO:0000256" key="5">
    <source>
        <dbReference type="ARBA" id="ARBA00023251"/>
    </source>
</evidence>
<evidence type="ECO:0000256" key="1">
    <source>
        <dbReference type="ARBA" id="ARBA00003987"/>
    </source>
</evidence>
<sequence>MRQKLVIGILANVDAGKTTLSESLLYLSGKIGKMGRVDNQNAYLDTEALEKARGITIFSKQAVFDIHSTQITLLDTPGHVDFSMEMERTLQVLDYAILVISGADGVQSHTKTLWRLLKMYQIPVFLFINKMDQPGTDKEKLMKSIKSQLSDACISFEKDNGNEFYEEVAMTDERLLEKFLETGHVTEEQIKEEIKARKIFPCFFGSALKLEGIEYFMEKLIQYTIGPSYPEEFGARIFKITRDEQGNRLTHMKLTGGKLKVRDVLSGNGWEEKINQIRIYSGKNFEAVGEIFAGTVCAVTGLTQTKPGEGLGIEQNFSKPILEPVLSYQIKLPDGYSPREVMPKLREIEEEHPELHIVWDETLQEIQAQIMGEVQIEILQSLIKDRFNLDVTFDDGHIVYKETITNTVEGVGHFEPLRHYAEVHLLLEPGERGSGLQFATNCSEDLLARNWQRLILSHLEEKIHKGVLTGSAITDMKITLVSGRAHNKHTEGGDFREATYRAVRQGLKEANSILLEPYYSFQMEVPREMVGRAMMDIEKMYGTSEILQTDGEMTTLVGSAPVVTMRNYHKELMSYTKGFGRLYCTLKGYELCHNAEEVIQRIGYDSEADTENPTGSIFCSHGAGFYVSWDKVKDYMHIESYLKSKKENFKEEVQSQTFSDREWISLEEIDQILGQTVSNQGKKSTWKKSKSSVERYYEAMRSKIEDKPKPKESKQGTYLLVDGYNIIHAWPELKELAEDDMDSARVKLLDIMCNYKATKKCEVIVVFDAYRVKGHTEEMIDYHNIHVVYTKEAQTADQYIEKFSYDHSKKYHIIVATSDGLQQVIVRGTGSSLLSASELKYEIENTNKNHIQSYLTSQSMNHNRLADSISSEAKEQIETFKKPLNPNN</sequence>
<dbReference type="Pfam" id="PF00679">
    <property type="entry name" value="EFG_C"/>
    <property type="match status" value="1"/>
</dbReference>
<dbReference type="NCBIfam" id="TIGR00231">
    <property type="entry name" value="small_GTP"/>
    <property type="match status" value="1"/>
</dbReference>
<dbReference type="PROSITE" id="PS51722">
    <property type="entry name" value="G_TR_2"/>
    <property type="match status" value="1"/>
</dbReference>
<dbReference type="InterPro" id="IPR031157">
    <property type="entry name" value="G_TR_CS"/>
</dbReference>
<dbReference type="Gene3D" id="2.40.30.10">
    <property type="entry name" value="Translation factors"/>
    <property type="match status" value="1"/>
</dbReference>
<dbReference type="Pfam" id="PF00009">
    <property type="entry name" value="GTP_EFTU"/>
    <property type="match status" value="1"/>
</dbReference>
<dbReference type="InterPro" id="IPR035647">
    <property type="entry name" value="EFG_III/V"/>
</dbReference>
<keyword evidence="4" id="KW-0342">GTP-binding</keyword>
<evidence type="ECO:0000256" key="2">
    <source>
        <dbReference type="ARBA" id="ARBA00022741"/>
    </source>
</evidence>
<dbReference type="CDD" id="cd01684">
    <property type="entry name" value="Tet_like_IV"/>
    <property type="match status" value="1"/>
</dbReference>
<dbReference type="AlphaFoldDB" id="A0A7C8LCI1"/>